<feature type="domain" description="Radical SAM core" evidence="11">
    <location>
        <begin position="70"/>
        <end position="304"/>
    </location>
</feature>
<dbReference type="GO" id="GO:0051539">
    <property type="term" value="F:4 iron, 4 sulfur cluster binding"/>
    <property type="evidence" value="ECO:0007669"/>
    <property type="project" value="UniProtKB-KW"/>
</dbReference>
<comment type="catalytic activity">
    <reaction evidence="10">
        <text>5-amino-6-(D-ribitylamino)uracil + L-tyrosine + S-adenosyl-L-methionine = 5-amino-5-(4-hydroxybenzyl)-6-(D-ribitylimino)-5,6-dihydrouracil + 2-iminoacetate + 5'-deoxyadenosine + L-methionine + H(+)</text>
        <dbReference type="Rhea" id="RHEA:55200"/>
        <dbReference type="ChEBI" id="CHEBI:15378"/>
        <dbReference type="ChEBI" id="CHEBI:15934"/>
        <dbReference type="ChEBI" id="CHEBI:17319"/>
        <dbReference type="ChEBI" id="CHEBI:57844"/>
        <dbReference type="ChEBI" id="CHEBI:58315"/>
        <dbReference type="ChEBI" id="CHEBI:59789"/>
        <dbReference type="ChEBI" id="CHEBI:77846"/>
        <dbReference type="ChEBI" id="CHEBI:85936"/>
        <dbReference type="EC" id="2.5.1.147"/>
    </reaction>
</comment>
<dbReference type="SFLD" id="SFLDG01389">
    <property type="entry name" value="menaquinone_synthsis_involved"/>
    <property type="match status" value="1"/>
</dbReference>
<dbReference type="SUPFAM" id="SSF102114">
    <property type="entry name" value="Radical SAM enzymes"/>
    <property type="match status" value="1"/>
</dbReference>
<organism evidence="12">
    <name type="scientific">hydrocarbon metagenome</name>
    <dbReference type="NCBI Taxonomy" id="938273"/>
    <lineage>
        <taxon>unclassified sequences</taxon>
        <taxon>metagenomes</taxon>
        <taxon>ecological metagenomes</taxon>
    </lineage>
</organism>
<dbReference type="SFLD" id="SFLDG01064">
    <property type="entry name" value="F420__menaquinone_cofactor_bio"/>
    <property type="match status" value="1"/>
</dbReference>
<dbReference type="HAMAP" id="MF_01612">
    <property type="entry name" value="FO_synth_sub2"/>
    <property type="match status" value="1"/>
</dbReference>
<dbReference type="PANTHER" id="PTHR43076:SF1">
    <property type="entry name" value="LIPOYL SYNTHASE 2"/>
    <property type="match status" value="1"/>
</dbReference>
<dbReference type="Pfam" id="PF19288">
    <property type="entry name" value="CofH_C"/>
    <property type="match status" value="1"/>
</dbReference>
<keyword evidence="6" id="KW-0949">S-adenosyl-L-methionine</keyword>
<dbReference type="GO" id="GO:0141093">
    <property type="term" value="F:5-amino-6-(D-ribitylamino)uracil--L-tyrosine 4-hydroxyphenyl transferase activity"/>
    <property type="evidence" value="ECO:0007669"/>
    <property type="project" value="UniProtKB-EC"/>
</dbReference>
<dbReference type="NCBIfam" id="TIGR03551">
    <property type="entry name" value="F420_cofH"/>
    <property type="match status" value="1"/>
</dbReference>
<dbReference type="GO" id="GO:0046872">
    <property type="term" value="F:metal ion binding"/>
    <property type="evidence" value="ECO:0007669"/>
    <property type="project" value="UniProtKB-KW"/>
</dbReference>
<reference evidence="12" key="1">
    <citation type="journal article" date="2015" name="Proc. Natl. Acad. Sci. U.S.A.">
        <title>Networks of energetic and metabolic interactions define dynamics in microbial communities.</title>
        <authorList>
            <person name="Embree M."/>
            <person name="Liu J.K."/>
            <person name="Al-Bassam M.M."/>
            <person name="Zengler K."/>
        </authorList>
    </citation>
    <scope>NUCLEOTIDE SEQUENCE</scope>
</reference>
<evidence type="ECO:0000259" key="11">
    <source>
        <dbReference type="PROSITE" id="PS51918"/>
    </source>
</evidence>
<evidence type="ECO:0000313" key="12">
    <source>
        <dbReference type="EMBL" id="KUG10544.1"/>
    </source>
</evidence>
<dbReference type="GO" id="GO:0044689">
    <property type="term" value="F:7,8-didemethyl-8-hydroxy-5-deazariboflavin synthase activity"/>
    <property type="evidence" value="ECO:0007669"/>
    <property type="project" value="TreeGrafter"/>
</dbReference>
<dbReference type="InterPro" id="IPR034405">
    <property type="entry name" value="F420"/>
</dbReference>
<dbReference type="PIRSF" id="PIRSF004762">
    <property type="entry name" value="CHP00423"/>
    <property type="match status" value="1"/>
</dbReference>
<dbReference type="PROSITE" id="PS51918">
    <property type="entry name" value="RADICAL_SAM"/>
    <property type="match status" value="1"/>
</dbReference>
<keyword evidence="8" id="KW-0408">Iron</keyword>
<evidence type="ECO:0000256" key="2">
    <source>
        <dbReference type="ARBA" id="ARBA00004712"/>
    </source>
</evidence>
<evidence type="ECO:0000256" key="3">
    <source>
        <dbReference type="ARBA" id="ARBA00012289"/>
    </source>
</evidence>
<dbReference type="InterPro" id="IPR006638">
    <property type="entry name" value="Elp3/MiaA/NifB-like_rSAM"/>
</dbReference>
<keyword evidence="7" id="KW-0479">Metal-binding</keyword>
<comment type="cofactor">
    <cofactor evidence="1">
        <name>[4Fe-4S] cluster</name>
        <dbReference type="ChEBI" id="CHEBI:49883"/>
    </cofactor>
</comment>
<proteinExistence type="inferred from homology"/>
<dbReference type="Gene3D" id="3.20.20.70">
    <property type="entry name" value="Aldolase class I"/>
    <property type="match status" value="1"/>
</dbReference>
<evidence type="ECO:0000256" key="1">
    <source>
        <dbReference type="ARBA" id="ARBA00001966"/>
    </source>
</evidence>
<dbReference type="InterPro" id="IPR007197">
    <property type="entry name" value="rSAM"/>
</dbReference>
<dbReference type="NCBIfam" id="NF005609">
    <property type="entry name" value="PRK07360.1"/>
    <property type="match status" value="1"/>
</dbReference>
<dbReference type="InterPro" id="IPR045567">
    <property type="entry name" value="CofH/MnqC-like_C"/>
</dbReference>
<dbReference type="UniPathway" id="UPA00072"/>
<evidence type="ECO:0000256" key="10">
    <source>
        <dbReference type="ARBA" id="ARBA00048468"/>
    </source>
</evidence>
<dbReference type="SFLD" id="SFLDF00343">
    <property type="entry name" value="aminofutalosine_synthase_(mqnE"/>
    <property type="match status" value="1"/>
</dbReference>
<dbReference type="SMART" id="SM00729">
    <property type="entry name" value="Elp3"/>
    <property type="match status" value="1"/>
</dbReference>
<dbReference type="SFLD" id="SFLDF00293">
    <property type="entry name" value="((2_3_4_5-tetrahydroxypentyl)a"/>
    <property type="match status" value="1"/>
</dbReference>
<dbReference type="CDD" id="cd01335">
    <property type="entry name" value="Radical_SAM"/>
    <property type="match status" value="1"/>
</dbReference>
<dbReference type="EMBL" id="LNQE01001738">
    <property type="protein sequence ID" value="KUG10544.1"/>
    <property type="molecule type" value="Genomic_DNA"/>
</dbReference>
<comment type="pathway">
    <text evidence="2">Cofactor biosynthesis; coenzyme F0 biosynthesis.</text>
</comment>
<evidence type="ECO:0000256" key="4">
    <source>
        <dbReference type="ARBA" id="ARBA00022485"/>
    </source>
</evidence>
<dbReference type="SFLD" id="SFLDS00029">
    <property type="entry name" value="Radical_SAM"/>
    <property type="match status" value="1"/>
</dbReference>
<dbReference type="InterPro" id="IPR020050">
    <property type="entry name" value="FO_synthase_su2"/>
</dbReference>
<evidence type="ECO:0000256" key="5">
    <source>
        <dbReference type="ARBA" id="ARBA00022679"/>
    </source>
</evidence>
<dbReference type="EC" id="2.5.1.147" evidence="3"/>
<accession>A0A0W8EP46</accession>
<keyword evidence="9" id="KW-0411">Iron-sulfur</keyword>
<keyword evidence="5" id="KW-0808">Transferase</keyword>
<evidence type="ECO:0000256" key="6">
    <source>
        <dbReference type="ARBA" id="ARBA00022691"/>
    </source>
</evidence>
<dbReference type="AlphaFoldDB" id="A0A0W8EP46"/>
<name>A0A0W8EP46_9ZZZZ</name>
<dbReference type="PANTHER" id="PTHR43076">
    <property type="entry name" value="FO SYNTHASE (COFH)"/>
    <property type="match status" value="1"/>
</dbReference>
<dbReference type="InterPro" id="IPR019940">
    <property type="entry name" value="CofH_family"/>
</dbReference>
<dbReference type="SFLD" id="SFLDG01388">
    <property type="entry name" value="7_8-didemethyl-8-hydroxy-5-dea"/>
    <property type="match status" value="1"/>
</dbReference>
<comment type="caution">
    <text evidence="12">The sequence shown here is derived from an EMBL/GenBank/DDBJ whole genome shotgun (WGS) entry which is preliminary data.</text>
</comment>
<dbReference type="InterPro" id="IPR058240">
    <property type="entry name" value="rSAM_sf"/>
</dbReference>
<evidence type="ECO:0000256" key="8">
    <source>
        <dbReference type="ARBA" id="ARBA00023004"/>
    </source>
</evidence>
<evidence type="ECO:0000256" key="9">
    <source>
        <dbReference type="ARBA" id="ARBA00023014"/>
    </source>
</evidence>
<dbReference type="NCBIfam" id="TIGR00423">
    <property type="entry name" value="CofH family radical SAM protein"/>
    <property type="match status" value="1"/>
</dbReference>
<gene>
    <name evidence="12" type="ORF">ASZ90_016542</name>
</gene>
<evidence type="ECO:0000256" key="7">
    <source>
        <dbReference type="ARBA" id="ARBA00022723"/>
    </source>
</evidence>
<keyword evidence="4" id="KW-0004">4Fe-4S</keyword>
<protein>
    <recommendedName>
        <fullName evidence="3">5-amino-6-(D-ribitylamino)uracil--L-tyrosine 4-hydroxyphenyl transferase</fullName>
        <ecNumber evidence="3">2.5.1.147</ecNumber>
    </recommendedName>
</protein>
<dbReference type="Pfam" id="PF04055">
    <property type="entry name" value="Radical_SAM"/>
    <property type="match status" value="1"/>
</dbReference>
<sequence>MTMGTMSESSTKEAAGKNGRDFRILLDDAITGHRLSEGEAVRLFSCNNRQVWQIAAAADTRREEAVGDVVTYVRNQNINVTNYCINRCGFCGFSKKPGDEGGYFSDLDQIREKAGIASERNVTEICSVSGLHPDFDAESYLGIIRTLREGAPGVHIHASNPMEVAYAARKSGISTIEVLEQMKEAGLGSLCGTAAEILVDEVRQVICPGKISTNDWVRIIREAHRLGIPTTATIMYGHCETVEDRVRHLSILREIQDETGGFTEFVPLSFIHMNTPLFKSGIARPGATGREDLLMTAVSRLFLDNISHIQVSWVKTGLKMAQLGLLAGADDLGGTMFEESISKCAGAENTDYLDPGDMERMATDIGRTLRQRDTLYRFI</sequence>
<dbReference type="InterPro" id="IPR013785">
    <property type="entry name" value="Aldolase_TIM"/>
</dbReference>